<name>A0A9P6QWK1_9FUNG</name>
<organism evidence="2 3">
    <name type="scientific">Linnemannia gamsii</name>
    <dbReference type="NCBI Taxonomy" id="64522"/>
    <lineage>
        <taxon>Eukaryota</taxon>
        <taxon>Fungi</taxon>
        <taxon>Fungi incertae sedis</taxon>
        <taxon>Mucoromycota</taxon>
        <taxon>Mortierellomycotina</taxon>
        <taxon>Mortierellomycetes</taxon>
        <taxon>Mortierellales</taxon>
        <taxon>Mortierellaceae</taxon>
        <taxon>Linnemannia</taxon>
    </lineage>
</organism>
<keyword evidence="3" id="KW-1185">Reference proteome</keyword>
<dbReference type="OrthoDB" id="2360563at2759"/>
<dbReference type="EMBL" id="JAAAIN010001644">
    <property type="protein sequence ID" value="KAG0301313.1"/>
    <property type="molecule type" value="Genomic_DNA"/>
</dbReference>
<gene>
    <name evidence="2" type="ORF">BGZ97_002832</name>
</gene>
<dbReference type="Proteomes" id="UP000823405">
    <property type="component" value="Unassembled WGS sequence"/>
</dbReference>
<evidence type="ECO:0008006" key="4">
    <source>
        <dbReference type="Google" id="ProtNLM"/>
    </source>
</evidence>
<comment type="caution">
    <text evidence="2">The sequence shown here is derived from an EMBL/GenBank/DDBJ whole genome shotgun (WGS) entry which is preliminary data.</text>
</comment>
<reference evidence="2" key="1">
    <citation type="journal article" date="2020" name="Fungal Divers.">
        <title>Resolving the Mortierellaceae phylogeny through synthesis of multi-gene phylogenetics and phylogenomics.</title>
        <authorList>
            <person name="Vandepol N."/>
            <person name="Liber J."/>
            <person name="Desiro A."/>
            <person name="Na H."/>
            <person name="Kennedy M."/>
            <person name="Barry K."/>
            <person name="Grigoriev I.V."/>
            <person name="Miller A.N."/>
            <person name="O'Donnell K."/>
            <person name="Stajich J.E."/>
            <person name="Bonito G."/>
        </authorList>
    </citation>
    <scope>NUCLEOTIDE SEQUENCE</scope>
    <source>
        <strain evidence="2">NVP60</strain>
    </source>
</reference>
<feature type="compositionally biased region" description="Low complexity" evidence="1">
    <location>
        <begin position="117"/>
        <end position="134"/>
    </location>
</feature>
<proteinExistence type="predicted"/>
<feature type="region of interest" description="Disordered" evidence="1">
    <location>
        <begin position="280"/>
        <end position="301"/>
    </location>
</feature>
<feature type="compositionally biased region" description="Low complexity" evidence="1">
    <location>
        <begin position="280"/>
        <end position="294"/>
    </location>
</feature>
<sequence>MTDQLSNLPLEVLQCILQTIADNNDCQSLFSLIQLLRVNRYFALVTVPYIYSNPFYGLASYAEKNVKYREIVRNFLSDDVFLAGGGSCGGGGELPKNVVWEFKPYLDFPSFPSTECDTNSSNSDTNGNNDNSSGMTLQPRPRPLNYLAHLRHLDFTMDMFTQDILRKRYQLTEEDLAYIEGGKYMSHHRYLTSNDNHNGSDSDINSPRLRHGRSDKKKVAWDMYETTVYQDTTWALAIPLLDRLESLTFPVSDMQRWIGVIGRLGRLETLEFVIDADNLDMNNNNSSSGSPSDNEQQPRSREHETIQSMIYFIKIHTGVFPGRLKTVNTSGRRSYQYFDPDWLADLQTQISRLLPPMDRPKALNSDNWARLLAHPEATNLGFVEDIIVEGGMWRDRNVEGFDEYTRFLERCRVLKRLDLRTPLGKGSFQWAVLEKKRALGGRGDLVTLVPLERVDILGYNLSTDEADAIAFAFSNTLQHLTIETTREVEGPWPTIINIGRGQPGGYHDIVRMSGYYAYSAGAFGEGEGVGFGRVAGVDFSSGDACVGNRVEAFEGLCLGPPAAKVVYPAD</sequence>
<feature type="region of interest" description="Disordered" evidence="1">
    <location>
        <begin position="114"/>
        <end position="139"/>
    </location>
</feature>
<evidence type="ECO:0000313" key="3">
    <source>
        <dbReference type="Proteomes" id="UP000823405"/>
    </source>
</evidence>
<protein>
    <recommendedName>
        <fullName evidence="4">F-box domain-containing protein</fullName>
    </recommendedName>
</protein>
<accession>A0A9P6QWK1</accession>
<evidence type="ECO:0000313" key="2">
    <source>
        <dbReference type="EMBL" id="KAG0301313.1"/>
    </source>
</evidence>
<evidence type="ECO:0000256" key="1">
    <source>
        <dbReference type="SAM" id="MobiDB-lite"/>
    </source>
</evidence>
<dbReference type="AlphaFoldDB" id="A0A9P6QWK1"/>